<keyword evidence="1" id="KW-1133">Transmembrane helix</keyword>
<keyword evidence="1" id="KW-0472">Membrane</keyword>
<accession>A0ABZ2TI95</accession>
<evidence type="ECO:0000256" key="1">
    <source>
        <dbReference type="SAM" id="Phobius"/>
    </source>
</evidence>
<dbReference type="Proteomes" id="UP001281305">
    <property type="component" value="Chromosome"/>
</dbReference>
<feature type="transmembrane region" description="Helical" evidence="1">
    <location>
        <begin position="6"/>
        <end position="26"/>
    </location>
</feature>
<reference evidence="2 3" key="1">
    <citation type="submission" date="2024-02" db="EMBL/GenBank/DDBJ databases">
        <title>Roseovarius strain W115 nov., isolated from a marine algae.</title>
        <authorList>
            <person name="Lee M.W."/>
            <person name="Lee J.K."/>
            <person name="Kim J.M."/>
            <person name="Choi D.G."/>
            <person name="Baek J.H."/>
            <person name="Bayburt H."/>
            <person name="Jung J.J."/>
            <person name="Han D.M."/>
            <person name="Jeon C.O."/>
        </authorList>
    </citation>
    <scope>NUCLEOTIDE SEQUENCE [LARGE SCALE GENOMIC DNA]</scope>
    <source>
        <strain evidence="2 3">W115</strain>
    </source>
</reference>
<dbReference type="EMBL" id="CP146606">
    <property type="protein sequence ID" value="WYK19357.1"/>
    <property type="molecule type" value="Genomic_DNA"/>
</dbReference>
<evidence type="ECO:0000313" key="2">
    <source>
        <dbReference type="EMBL" id="WYK19357.1"/>
    </source>
</evidence>
<gene>
    <name evidence="2" type="ORF">RZS32_005670</name>
</gene>
<keyword evidence="1" id="KW-0812">Transmembrane</keyword>
<protein>
    <recommendedName>
        <fullName evidence="4">50S ribosomal protein L35</fullName>
    </recommendedName>
</protein>
<organism evidence="2 3">
    <name type="scientific">Roseovarius rhodophyticola</name>
    <dbReference type="NCBI Taxonomy" id="3080827"/>
    <lineage>
        <taxon>Bacteria</taxon>
        <taxon>Pseudomonadati</taxon>
        <taxon>Pseudomonadota</taxon>
        <taxon>Alphaproteobacteria</taxon>
        <taxon>Rhodobacterales</taxon>
        <taxon>Roseobacteraceae</taxon>
        <taxon>Roseovarius</taxon>
    </lineage>
</organism>
<keyword evidence="3" id="KW-1185">Reference proteome</keyword>
<proteinExistence type="predicted"/>
<dbReference type="RefSeq" id="WP_317056053.1">
    <property type="nucleotide sequence ID" value="NZ_CP146606.1"/>
</dbReference>
<name>A0ABZ2TI95_9RHOB</name>
<sequence>MDPDLIFTIGIVLGVFSLPAMLSAFSERRAPRVAAFTVIVAGMMVLWAVRENPGRYSLGGIPDVFVEVVAKYLT</sequence>
<evidence type="ECO:0000313" key="3">
    <source>
        <dbReference type="Proteomes" id="UP001281305"/>
    </source>
</evidence>
<evidence type="ECO:0008006" key="4">
    <source>
        <dbReference type="Google" id="ProtNLM"/>
    </source>
</evidence>
<feature type="transmembrane region" description="Helical" evidence="1">
    <location>
        <begin position="33"/>
        <end position="49"/>
    </location>
</feature>